<accession>A0ABQ6MVL6</accession>
<dbReference type="Pfam" id="PF07699">
    <property type="entry name" value="Ephrin_rec_like"/>
    <property type="match status" value="3"/>
</dbReference>
<feature type="transmembrane region" description="Helical" evidence="1">
    <location>
        <begin position="1106"/>
        <end position="1130"/>
    </location>
</feature>
<feature type="domain" description="TNFR-Cys" evidence="2">
    <location>
        <begin position="500"/>
        <end position="531"/>
    </location>
</feature>
<dbReference type="Gene3D" id="2.10.50.10">
    <property type="entry name" value="Tumor Necrosis Factor Receptor, subunit A, domain 2"/>
    <property type="match status" value="5"/>
</dbReference>
<keyword evidence="1" id="KW-0812">Transmembrane</keyword>
<evidence type="ECO:0000313" key="3">
    <source>
        <dbReference type="EMBL" id="GMI34356.1"/>
    </source>
</evidence>
<feature type="domain" description="TNFR-Cys" evidence="2">
    <location>
        <begin position="625"/>
        <end position="659"/>
    </location>
</feature>
<evidence type="ECO:0000313" key="4">
    <source>
        <dbReference type="Proteomes" id="UP001165060"/>
    </source>
</evidence>
<dbReference type="InterPro" id="IPR009030">
    <property type="entry name" value="Growth_fac_rcpt_cys_sf"/>
</dbReference>
<feature type="transmembrane region" description="Helical" evidence="1">
    <location>
        <begin position="1037"/>
        <end position="1054"/>
    </location>
</feature>
<comment type="caution">
    <text evidence="3">The sequence shown here is derived from an EMBL/GenBank/DDBJ whole genome shotgun (WGS) entry which is preliminary data.</text>
</comment>
<feature type="transmembrane region" description="Helical" evidence="1">
    <location>
        <begin position="944"/>
        <end position="965"/>
    </location>
</feature>
<evidence type="ECO:0000259" key="2">
    <source>
        <dbReference type="SMART" id="SM00208"/>
    </source>
</evidence>
<keyword evidence="1" id="KW-1133">Transmembrane helix</keyword>
<dbReference type="SMART" id="SM00208">
    <property type="entry name" value="TNFR"/>
    <property type="match status" value="3"/>
</dbReference>
<feature type="transmembrane region" description="Helical" evidence="1">
    <location>
        <begin position="977"/>
        <end position="1001"/>
    </location>
</feature>
<name>A0ABQ6MVL6_9STRA</name>
<dbReference type="SMART" id="SM01411">
    <property type="entry name" value="Ephrin_rec_like"/>
    <property type="match status" value="9"/>
</dbReference>
<protein>
    <recommendedName>
        <fullName evidence="2">TNFR-Cys domain-containing protein</fullName>
    </recommendedName>
</protein>
<reference evidence="3 4" key="1">
    <citation type="journal article" date="2023" name="Commun. Biol.">
        <title>Genome analysis of Parmales, the sister group of diatoms, reveals the evolutionary specialization of diatoms from phago-mixotrophs to photoautotrophs.</title>
        <authorList>
            <person name="Ban H."/>
            <person name="Sato S."/>
            <person name="Yoshikawa S."/>
            <person name="Yamada K."/>
            <person name="Nakamura Y."/>
            <person name="Ichinomiya M."/>
            <person name="Sato N."/>
            <person name="Blanc-Mathieu R."/>
            <person name="Endo H."/>
            <person name="Kuwata A."/>
            <person name="Ogata H."/>
        </authorList>
    </citation>
    <scope>NUCLEOTIDE SEQUENCE [LARGE SCALE GENOMIC DNA]</scope>
</reference>
<dbReference type="InterPro" id="IPR001368">
    <property type="entry name" value="TNFR/NGFR_Cys_rich_reg"/>
</dbReference>
<keyword evidence="4" id="KW-1185">Reference proteome</keyword>
<dbReference type="InterPro" id="IPR011641">
    <property type="entry name" value="Tyr-kin_ephrin_A/B_rcpt-like"/>
</dbReference>
<dbReference type="PANTHER" id="PTHR46967:SF1">
    <property type="entry name" value="KERATIN-ASSOCIATED PROTEIN 16-1-LIKE"/>
    <property type="match status" value="1"/>
</dbReference>
<keyword evidence="1" id="KW-0472">Membrane</keyword>
<feature type="domain" description="TNFR-Cys" evidence="2">
    <location>
        <begin position="568"/>
        <end position="602"/>
    </location>
</feature>
<dbReference type="SUPFAM" id="SSF57184">
    <property type="entry name" value="Growth factor receptor domain"/>
    <property type="match status" value="1"/>
</dbReference>
<sequence length="1277" mass="136266">MWKHTAYGTEPILSREEIDAMYNDVNAKTSMLDIKRLSVTVRCEEGDGDCVLDGEKRNRTGSISEAACVECSKGKSSNELDVTADCFMCTPGRYADSEGMGLCAACGVGRYNANMGSRTELDCQNCEEGSQNYAEAAASCDFASCYNATLEDTFGDGWDGDELSFVNAGTGDVAHSGMTVPASIFKKTICFGCGCYTGQVSEGGGYPEEYRWAVQDASGEIMAESISTNPATFCVITSVCPSCGRGSGIQPAGICGVCPPGKYSDVDDVSFCKECEPGTFNPNEGSLSPSDCADCPLGTYSPEFGTAECPVCETGTKTGQEQCSFIVDTFQGLRDAFGNGAASTAKGGETYIAKAGLVYTCNRNAGECSDLGYAMLHTVGWFGHFECEADLECTLDGQRSIQSTRAMVIDGSGGEMLHTSAPDWMMCGTCPIGSGRTSALTECEICPAGKYSATNDLSPCTSCPSGRYNPATNSTDVSACFACESGKFMSTEGAPSCTLCAPGTYASPPATVLCTQCSSGTYAAKPGRSTCDECGAGRYVSSEGSKKCIECAIGRYANATGSPTCSDCTPGYFNPKTASPTRDDCLSCPTGFYSAANATSTCDSCPVAKYNDNIAAPSFSSCRSCPAGTFSPLPNATLCVGCVSGKYSTSIGASNDTVCTDCPTGKQVSTTGSPSLASCADCIIGKFNDKTGAANCTDCPVGKYGPTYGAVDATYCTECEPTRTSSEDFTACICKSIYEVQAGVDGDGDTCACSAGLEWKAGDCKPCSEGFFKSEASLDLCTPCDDFVTGSTFSTGAANGTATSSSDCECPSFSFLLPIEYDTQGENDIPDLIGRCAACPEGTSCDDNGVDLEGLPVEDGFWRTSNKSTEVLPCKLELACTPRVPAFKSVYQYVQIVAMLDFSLDLKFPETFEDTTETFGFANLDVANVLPFGCYVRANHHDRLLLYTLAPMFISAVLLSVFFALRRSEKHKEYARSAFSAFLSMNSFILPMLTTLIFSTFPCKSFDDGRRLLMADLSIDCDSATHQAYLNYAKSMVAVYVVGIPAMCHALLYVNRAKINRPLHVREADESIKFMHFLFEHYRPACWWMETVEMVRRILMTGGLVLILRGSAEQIILAIIVSVASVRIVARNKPFLVVEEAGFKLDNNHLAEAMQWQLVATLVCCLLLRFLEVAGSTEMSVLHENTLDIVLVGVQFGAIVFMLGKFVRGLKRLGWCGGGGGGDAVVPVLGAGDDDEDETVILLREQVKEGELRLRQRDQELEERDERIRALELAKDV</sequence>
<dbReference type="EMBL" id="BRYB01001820">
    <property type="protein sequence ID" value="GMI34356.1"/>
    <property type="molecule type" value="Genomic_DNA"/>
</dbReference>
<gene>
    <name evidence="3" type="ORF">TeGR_g7759</name>
</gene>
<dbReference type="PANTHER" id="PTHR46967">
    <property type="entry name" value="INSULIN-LIKE GROWTH FACTOR BINDING PROTEIN,N-TERMINAL"/>
    <property type="match status" value="1"/>
</dbReference>
<proteinExistence type="predicted"/>
<evidence type="ECO:0000256" key="1">
    <source>
        <dbReference type="SAM" id="Phobius"/>
    </source>
</evidence>
<organism evidence="3 4">
    <name type="scientific">Tetraparma gracilis</name>
    <dbReference type="NCBI Taxonomy" id="2962635"/>
    <lineage>
        <taxon>Eukaryota</taxon>
        <taxon>Sar</taxon>
        <taxon>Stramenopiles</taxon>
        <taxon>Ochrophyta</taxon>
        <taxon>Bolidophyceae</taxon>
        <taxon>Parmales</taxon>
        <taxon>Triparmaceae</taxon>
        <taxon>Tetraparma</taxon>
    </lineage>
</organism>
<dbReference type="Proteomes" id="UP001165060">
    <property type="component" value="Unassembled WGS sequence"/>
</dbReference>